<evidence type="ECO:0008006" key="5">
    <source>
        <dbReference type="Google" id="ProtNLM"/>
    </source>
</evidence>
<feature type="chain" id="PRO_5015138461" description="Transmembrane protein" evidence="2">
    <location>
        <begin position="17"/>
        <end position="127"/>
    </location>
</feature>
<organism evidence="3 4">
    <name type="scientific">Trema orientale</name>
    <name type="common">Charcoal tree</name>
    <name type="synonym">Celtis orientalis</name>
    <dbReference type="NCBI Taxonomy" id="63057"/>
    <lineage>
        <taxon>Eukaryota</taxon>
        <taxon>Viridiplantae</taxon>
        <taxon>Streptophyta</taxon>
        <taxon>Embryophyta</taxon>
        <taxon>Tracheophyta</taxon>
        <taxon>Spermatophyta</taxon>
        <taxon>Magnoliopsida</taxon>
        <taxon>eudicotyledons</taxon>
        <taxon>Gunneridae</taxon>
        <taxon>Pentapetalae</taxon>
        <taxon>rosids</taxon>
        <taxon>fabids</taxon>
        <taxon>Rosales</taxon>
        <taxon>Cannabaceae</taxon>
        <taxon>Trema</taxon>
    </lineage>
</organism>
<evidence type="ECO:0000256" key="2">
    <source>
        <dbReference type="SAM" id="SignalP"/>
    </source>
</evidence>
<dbReference type="AlphaFoldDB" id="A0A2P5FBA4"/>
<sequence>MRFLSMFFEITIVVFAMSMHSYEGGRVLKDNFIMQSLARSGNTTPSPNPKENILSHYKTNKALTPPSPNPKDYIPSPHHKTNKALVASTIEERNFAGGRSFPPPLPCAYSDTMQQSDLIGVAAHKAS</sequence>
<name>A0A2P5FBA4_TREOI</name>
<evidence type="ECO:0000313" key="3">
    <source>
        <dbReference type="EMBL" id="PON95069.1"/>
    </source>
</evidence>
<accession>A0A2P5FBA4</accession>
<feature type="signal peptide" evidence="2">
    <location>
        <begin position="1"/>
        <end position="16"/>
    </location>
</feature>
<keyword evidence="2" id="KW-0732">Signal</keyword>
<comment type="caution">
    <text evidence="3">The sequence shown here is derived from an EMBL/GenBank/DDBJ whole genome shotgun (WGS) entry which is preliminary data.</text>
</comment>
<evidence type="ECO:0000313" key="4">
    <source>
        <dbReference type="Proteomes" id="UP000237000"/>
    </source>
</evidence>
<dbReference type="EMBL" id="JXTC01000047">
    <property type="protein sequence ID" value="PON95069.1"/>
    <property type="molecule type" value="Genomic_DNA"/>
</dbReference>
<reference evidence="4" key="1">
    <citation type="submission" date="2016-06" db="EMBL/GenBank/DDBJ databases">
        <title>Parallel loss of symbiosis genes in relatives of nitrogen-fixing non-legume Parasponia.</title>
        <authorList>
            <person name="Van Velzen R."/>
            <person name="Holmer R."/>
            <person name="Bu F."/>
            <person name="Rutten L."/>
            <person name="Van Zeijl A."/>
            <person name="Liu W."/>
            <person name="Santuari L."/>
            <person name="Cao Q."/>
            <person name="Sharma T."/>
            <person name="Shen D."/>
            <person name="Roswanjaya Y."/>
            <person name="Wardhani T."/>
            <person name="Kalhor M.S."/>
            <person name="Jansen J."/>
            <person name="Van den Hoogen J."/>
            <person name="Gungor B."/>
            <person name="Hartog M."/>
            <person name="Hontelez J."/>
            <person name="Verver J."/>
            <person name="Yang W.-C."/>
            <person name="Schijlen E."/>
            <person name="Repin R."/>
            <person name="Schilthuizen M."/>
            <person name="Schranz E."/>
            <person name="Heidstra R."/>
            <person name="Miyata K."/>
            <person name="Fedorova E."/>
            <person name="Kohlen W."/>
            <person name="Bisseling T."/>
            <person name="Smit S."/>
            <person name="Geurts R."/>
        </authorList>
    </citation>
    <scope>NUCLEOTIDE SEQUENCE [LARGE SCALE GENOMIC DNA]</scope>
    <source>
        <strain evidence="4">cv. RG33-2</strain>
    </source>
</reference>
<dbReference type="InParanoid" id="A0A2P5FBA4"/>
<gene>
    <name evidence="3" type="ORF">TorRG33x02_092680</name>
</gene>
<evidence type="ECO:0000256" key="1">
    <source>
        <dbReference type="SAM" id="MobiDB-lite"/>
    </source>
</evidence>
<keyword evidence="4" id="KW-1185">Reference proteome</keyword>
<proteinExistence type="predicted"/>
<dbReference type="OrthoDB" id="10333164at2759"/>
<dbReference type="Proteomes" id="UP000237000">
    <property type="component" value="Unassembled WGS sequence"/>
</dbReference>
<feature type="region of interest" description="Disordered" evidence="1">
    <location>
        <begin position="60"/>
        <end position="79"/>
    </location>
</feature>
<protein>
    <recommendedName>
        <fullName evidence="5">Transmembrane protein</fullName>
    </recommendedName>
</protein>